<comment type="subcellular location">
    <subcellularLocation>
        <location evidence="1">Cell inner membrane</location>
        <topology evidence="1">Multi-pass membrane protein</topology>
    </subcellularLocation>
</comment>
<feature type="transmembrane region" description="Helical" evidence="3">
    <location>
        <begin position="75"/>
        <end position="94"/>
    </location>
</feature>
<dbReference type="InterPro" id="IPR050375">
    <property type="entry name" value="MFS_TsgA-like"/>
</dbReference>
<evidence type="ECO:0000256" key="2">
    <source>
        <dbReference type="ARBA" id="ARBA00022475"/>
    </source>
</evidence>
<dbReference type="Gene3D" id="1.20.1250.20">
    <property type="entry name" value="MFS general substrate transporter like domains"/>
    <property type="match status" value="1"/>
</dbReference>
<feature type="transmembrane region" description="Helical" evidence="3">
    <location>
        <begin position="127"/>
        <end position="149"/>
    </location>
</feature>
<proteinExistence type="predicted"/>
<feature type="transmembrane region" description="Helical" evidence="3">
    <location>
        <begin position="103"/>
        <end position="121"/>
    </location>
</feature>
<dbReference type="SUPFAM" id="SSF103473">
    <property type="entry name" value="MFS general substrate transporter"/>
    <property type="match status" value="1"/>
</dbReference>
<gene>
    <name evidence="4" type="ORF">SDC9_146155</name>
</gene>
<feature type="transmembrane region" description="Helical" evidence="3">
    <location>
        <begin position="161"/>
        <end position="181"/>
    </location>
</feature>
<sequence length="217" mass="24395">MIVAGLIYFSNIPNLKDEEENKITEGIERKSILSFPYLALGVLALFLDGSISVAVNNSILYGDALGIPFTVSRHFSTYALTFTLIGFFGNTLLIPKYLTQQKAVVLCAITGFTLTMLTFFTNGVISVWFLLAQAFLSAFTWGSIWGLAIRNLGKYTKLGSALLLMTLISYAIAPIIFGKIIDLNPMYPRWAVLILIPTYFYLFYYGKWGYKVENWKK</sequence>
<evidence type="ECO:0008006" key="5">
    <source>
        <dbReference type="Google" id="ProtNLM"/>
    </source>
</evidence>
<feature type="transmembrane region" description="Helical" evidence="3">
    <location>
        <begin position="187"/>
        <end position="206"/>
    </location>
</feature>
<protein>
    <recommendedName>
        <fullName evidence="5">L-fucose-proton symporter</fullName>
    </recommendedName>
</protein>
<dbReference type="AlphaFoldDB" id="A0A645EBV1"/>
<name>A0A645EBV1_9ZZZZ</name>
<comment type="caution">
    <text evidence="4">The sequence shown here is derived from an EMBL/GenBank/DDBJ whole genome shotgun (WGS) entry which is preliminary data.</text>
</comment>
<keyword evidence="3" id="KW-1133">Transmembrane helix</keyword>
<keyword evidence="3" id="KW-0472">Membrane</keyword>
<feature type="transmembrane region" description="Helical" evidence="3">
    <location>
        <begin position="35"/>
        <end position="55"/>
    </location>
</feature>
<evidence type="ECO:0000313" key="4">
    <source>
        <dbReference type="EMBL" id="MPM98965.1"/>
    </source>
</evidence>
<dbReference type="GO" id="GO:0005886">
    <property type="term" value="C:plasma membrane"/>
    <property type="evidence" value="ECO:0007669"/>
    <property type="project" value="UniProtKB-SubCell"/>
</dbReference>
<dbReference type="EMBL" id="VSSQ01045089">
    <property type="protein sequence ID" value="MPM98965.1"/>
    <property type="molecule type" value="Genomic_DNA"/>
</dbReference>
<accession>A0A645EBV1</accession>
<keyword evidence="3" id="KW-0812">Transmembrane</keyword>
<evidence type="ECO:0000256" key="3">
    <source>
        <dbReference type="SAM" id="Phobius"/>
    </source>
</evidence>
<dbReference type="PANTHER" id="PTHR43702:SF12">
    <property type="entry name" value="N-ACETYL GLUCOSAMINE TRANSPORTER NAGP"/>
    <property type="match status" value="1"/>
</dbReference>
<keyword evidence="2" id="KW-1003">Cell membrane</keyword>
<dbReference type="PANTHER" id="PTHR43702">
    <property type="entry name" value="L-FUCOSE-PROTON SYMPORTER"/>
    <property type="match status" value="1"/>
</dbReference>
<organism evidence="4">
    <name type="scientific">bioreactor metagenome</name>
    <dbReference type="NCBI Taxonomy" id="1076179"/>
    <lineage>
        <taxon>unclassified sequences</taxon>
        <taxon>metagenomes</taxon>
        <taxon>ecological metagenomes</taxon>
    </lineage>
</organism>
<dbReference type="InterPro" id="IPR036259">
    <property type="entry name" value="MFS_trans_sf"/>
</dbReference>
<evidence type="ECO:0000256" key="1">
    <source>
        <dbReference type="ARBA" id="ARBA00004429"/>
    </source>
</evidence>
<reference evidence="4" key="1">
    <citation type="submission" date="2019-08" db="EMBL/GenBank/DDBJ databases">
        <authorList>
            <person name="Kucharzyk K."/>
            <person name="Murdoch R.W."/>
            <person name="Higgins S."/>
            <person name="Loffler F."/>
        </authorList>
    </citation>
    <scope>NUCLEOTIDE SEQUENCE</scope>
</reference>